<accession>A0ABT9Y8J3</accession>
<organism evidence="5 6">
    <name type="scientific">Pectinatus haikarae</name>
    <dbReference type="NCBI Taxonomy" id="349096"/>
    <lineage>
        <taxon>Bacteria</taxon>
        <taxon>Bacillati</taxon>
        <taxon>Bacillota</taxon>
        <taxon>Negativicutes</taxon>
        <taxon>Selenomonadales</taxon>
        <taxon>Selenomonadaceae</taxon>
        <taxon>Pectinatus</taxon>
    </lineage>
</organism>
<keyword evidence="1" id="KW-0805">Transcription regulation</keyword>
<comment type="caution">
    <text evidence="5">The sequence shown here is derived from an EMBL/GenBank/DDBJ whole genome shotgun (WGS) entry which is preliminary data.</text>
</comment>
<evidence type="ECO:0000256" key="1">
    <source>
        <dbReference type="ARBA" id="ARBA00023015"/>
    </source>
</evidence>
<dbReference type="PROSITE" id="PS01124">
    <property type="entry name" value="HTH_ARAC_FAMILY_2"/>
    <property type="match status" value="1"/>
</dbReference>
<keyword evidence="3" id="KW-0804">Transcription</keyword>
<dbReference type="InterPro" id="IPR037923">
    <property type="entry name" value="HTH-like"/>
</dbReference>
<evidence type="ECO:0000256" key="2">
    <source>
        <dbReference type="ARBA" id="ARBA00023125"/>
    </source>
</evidence>
<evidence type="ECO:0000259" key="4">
    <source>
        <dbReference type="PROSITE" id="PS01124"/>
    </source>
</evidence>
<dbReference type="Proteomes" id="UP001239167">
    <property type="component" value="Unassembled WGS sequence"/>
</dbReference>
<dbReference type="PANTHER" id="PTHR43280">
    <property type="entry name" value="ARAC-FAMILY TRANSCRIPTIONAL REGULATOR"/>
    <property type="match status" value="1"/>
</dbReference>
<dbReference type="PRINTS" id="PR00032">
    <property type="entry name" value="HTHARAC"/>
</dbReference>
<evidence type="ECO:0000313" key="5">
    <source>
        <dbReference type="EMBL" id="MDQ0204158.1"/>
    </source>
</evidence>
<reference evidence="5 6" key="1">
    <citation type="submission" date="2023-07" db="EMBL/GenBank/DDBJ databases">
        <title>Genomic Encyclopedia of Type Strains, Phase IV (KMG-IV): sequencing the most valuable type-strain genomes for metagenomic binning, comparative biology and taxonomic classification.</title>
        <authorList>
            <person name="Goeker M."/>
        </authorList>
    </citation>
    <scope>NUCLEOTIDE SEQUENCE [LARGE SCALE GENOMIC DNA]</scope>
    <source>
        <strain evidence="5 6">DSM 16980</strain>
    </source>
</reference>
<dbReference type="SUPFAM" id="SSF46689">
    <property type="entry name" value="Homeodomain-like"/>
    <property type="match status" value="2"/>
</dbReference>
<proteinExistence type="predicted"/>
<dbReference type="SUPFAM" id="SSF51215">
    <property type="entry name" value="Regulatory protein AraC"/>
    <property type="match status" value="1"/>
</dbReference>
<dbReference type="SMART" id="SM00342">
    <property type="entry name" value="HTH_ARAC"/>
    <property type="match status" value="1"/>
</dbReference>
<feature type="domain" description="HTH araC/xylS-type" evidence="4">
    <location>
        <begin position="192"/>
        <end position="290"/>
    </location>
</feature>
<evidence type="ECO:0000256" key="3">
    <source>
        <dbReference type="ARBA" id="ARBA00023163"/>
    </source>
</evidence>
<dbReference type="InterPro" id="IPR009057">
    <property type="entry name" value="Homeodomain-like_sf"/>
</dbReference>
<dbReference type="RefSeq" id="WP_307224376.1">
    <property type="nucleotide sequence ID" value="NZ_CP116940.1"/>
</dbReference>
<dbReference type="Gene3D" id="1.10.10.60">
    <property type="entry name" value="Homeodomain-like"/>
    <property type="match status" value="2"/>
</dbReference>
<keyword evidence="2" id="KW-0238">DNA-binding</keyword>
<name>A0ABT9Y8J3_9FIRM</name>
<dbReference type="EMBL" id="JAUSUE010000013">
    <property type="protein sequence ID" value="MDQ0204158.1"/>
    <property type="molecule type" value="Genomic_DNA"/>
</dbReference>
<sequence length="292" mass="34931">MNSNENNFSQKGIIKKETGISEKQGIYFYEASDFTKKIHHYVLWGAEYHCNSQYKVIRKHLDCFILFWVKYGSLTFKYRNRHFTANENEMVLLDCKYENVYYVENTTVFKWFHFSGGLSQKLCDELYEKCGSLFIRERTCKAQHNFNSIFELLTCDINIMNENKISTLIYELLCSFFYIQNNQENILSNEIKKAVWYINQYFNKSLDLKQLSHLTNLSVYHFCRVFKRETGFSPHKYIMNIRIIRAKEKLVETSLSIEEVAFFCGFSSRSHFIRSFIKYANLTPGQFRKMRL</sequence>
<dbReference type="InterPro" id="IPR020449">
    <property type="entry name" value="Tscrpt_reg_AraC-type_HTH"/>
</dbReference>
<keyword evidence="6" id="KW-1185">Reference proteome</keyword>
<protein>
    <submittedName>
        <fullName evidence="5">AraC-like DNA-binding protein</fullName>
    </submittedName>
</protein>
<dbReference type="PANTHER" id="PTHR43280:SF28">
    <property type="entry name" value="HTH-TYPE TRANSCRIPTIONAL ACTIVATOR RHAS"/>
    <property type="match status" value="1"/>
</dbReference>
<dbReference type="InterPro" id="IPR018060">
    <property type="entry name" value="HTH_AraC"/>
</dbReference>
<evidence type="ECO:0000313" key="6">
    <source>
        <dbReference type="Proteomes" id="UP001239167"/>
    </source>
</evidence>
<gene>
    <name evidence="5" type="ORF">J2S01_001883</name>
</gene>
<dbReference type="Pfam" id="PF12833">
    <property type="entry name" value="HTH_18"/>
    <property type="match status" value="1"/>
</dbReference>